<evidence type="ECO:0000313" key="3">
    <source>
        <dbReference type="Proteomes" id="UP001234989"/>
    </source>
</evidence>
<accession>A0AAF0R700</accession>
<feature type="region of interest" description="Disordered" evidence="1">
    <location>
        <begin position="78"/>
        <end position="99"/>
    </location>
</feature>
<dbReference type="Proteomes" id="UP001234989">
    <property type="component" value="Chromosome 6"/>
</dbReference>
<organism evidence="2 3">
    <name type="scientific">Solanum verrucosum</name>
    <dbReference type="NCBI Taxonomy" id="315347"/>
    <lineage>
        <taxon>Eukaryota</taxon>
        <taxon>Viridiplantae</taxon>
        <taxon>Streptophyta</taxon>
        <taxon>Embryophyta</taxon>
        <taxon>Tracheophyta</taxon>
        <taxon>Spermatophyta</taxon>
        <taxon>Magnoliopsida</taxon>
        <taxon>eudicotyledons</taxon>
        <taxon>Gunneridae</taxon>
        <taxon>Pentapetalae</taxon>
        <taxon>asterids</taxon>
        <taxon>lamiids</taxon>
        <taxon>Solanales</taxon>
        <taxon>Solanaceae</taxon>
        <taxon>Solanoideae</taxon>
        <taxon>Solaneae</taxon>
        <taxon>Solanum</taxon>
    </lineage>
</organism>
<evidence type="ECO:0000256" key="1">
    <source>
        <dbReference type="SAM" id="MobiDB-lite"/>
    </source>
</evidence>
<evidence type="ECO:0000313" key="2">
    <source>
        <dbReference type="EMBL" id="WMV32674.1"/>
    </source>
</evidence>
<dbReference type="EMBL" id="CP133617">
    <property type="protein sequence ID" value="WMV32674.1"/>
    <property type="molecule type" value="Genomic_DNA"/>
</dbReference>
<feature type="compositionally biased region" description="Basic and acidic residues" evidence="1">
    <location>
        <begin position="1"/>
        <end position="12"/>
    </location>
</feature>
<reference evidence="2" key="1">
    <citation type="submission" date="2023-08" db="EMBL/GenBank/DDBJ databases">
        <title>A de novo genome assembly of Solanum verrucosum Schlechtendal, a Mexican diploid species geographically isolated from the other diploid A-genome species in potato relatives.</title>
        <authorList>
            <person name="Hosaka K."/>
        </authorList>
    </citation>
    <scope>NUCLEOTIDE SEQUENCE</scope>
    <source>
        <tissue evidence="2">Young leaves</tissue>
    </source>
</reference>
<gene>
    <name evidence="2" type="ORF">MTR67_026059</name>
</gene>
<sequence>IWIEEQSKDTNRQKRNKTSWRNKDGQAPSKVPVCQAPKERTKSAKKWRNPRIAELLREAKIDRPKLPTWRMLNAKVKGRWNRPKGGSPSASEIPTYFAE</sequence>
<dbReference type="AlphaFoldDB" id="A0AAF0R700"/>
<keyword evidence="3" id="KW-1185">Reference proteome</keyword>
<feature type="non-terminal residue" evidence="2">
    <location>
        <position position="1"/>
    </location>
</feature>
<feature type="region of interest" description="Disordered" evidence="1">
    <location>
        <begin position="1"/>
        <end position="47"/>
    </location>
</feature>
<name>A0AAF0R700_SOLVR</name>
<protein>
    <submittedName>
        <fullName evidence="2">Uncharacterized protein</fullName>
    </submittedName>
</protein>
<proteinExistence type="predicted"/>